<feature type="transmembrane region" description="Helical" evidence="5">
    <location>
        <begin position="98"/>
        <end position="120"/>
    </location>
</feature>
<dbReference type="Gene3D" id="1.50.10.150">
    <property type="entry name" value="Voltage-dependent anion channel"/>
    <property type="match status" value="1"/>
</dbReference>
<evidence type="ECO:0000256" key="3">
    <source>
        <dbReference type="ARBA" id="ARBA00022989"/>
    </source>
</evidence>
<organism evidence="6 7">
    <name type="scientific">Agarivorans gilvus</name>
    <dbReference type="NCBI Taxonomy" id="680279"/>
    <lineage>
        <taxon>Bacteria</taxon>
        <taxon>Pseudomonadati</taxon>
        <taxon>Pseudomonadota</taxon>
        <taxon>Gammaproteobacteria</taxon>
        <taxon>Alteromonadales</taxon>
        <taxon>Alteromonadaceae</taxon>
        <taxon>Agarivorans</taxon>
    </lineage>
</organism>
<sequence length="315" mass="34452">MAFTTKLVNYPTAIAGLGLAIASLGLVWSQHVTHSTGLQYLGALVAAALVLPLLLKFSYRPSLLVKELRHPVAGAMLPVVTMSIMVMAKSLAVVQLEWAVALGFGAFILQLLLLLSFAYYRSQYLVLEHFIPCWFIPPIGLALWLVVSPIALSTPLIKIILYGSLLAYALLLPLVIYRLKAAPLALEQRPFLAILATPASLILLAYLVTTPKLNPAFVYSLAALAILMTLSVYLLLALLLLKLPFSPTYAAFTFPLVVSSSALFQLGLFMQNRIEAGSLGQSLVESLAYLELAVASLMVVYVAARYLRHYWPQRH</sequence>
<accession>A0ABQ1I1B8</accession>
<dbReference type="InterPro" id="IPR052951">
    <property type="entry name" value="Tellurite_res_ion_channel"/>
</dbReference>
<evidence type="ECO:0000256" key="5">
    <source>
        <dbReference type="SAM" id="Phobius"/>
    </source>
</evidence>
<dbReference type="Pfam" id="PF03595">
    <property type="entry name" value="SLAC1"/>
    <property type="match status" value="1"/>
</dbReference>
<feature type="transmembrane region" description="Helical" evidence="5">
    <location>
        <begin position="159"/>
        <end position="179"/>
    </location>
</feature>
<feature type="transmembrane region" description="Helical" evidence="5">
    <location>
        <begin position="248"/>
        <end position="268"/>
    </location>
</feature>
<gene>
    <name evidence="6" type="ORF">GCM10007414_19950</name>
</gene>
<evidence type="ECO:0000313" key="6">
    <source>
        <dbReference type="EMBL" id="GGB06614.1"/>
    </source>
</evidence>
<dbReference type="PANTHER" id="PTHR37955:SF1">
    <property type="entry name" value="DEP DOMAIN-CONTAINING PROTEIN"/>
    <property type="match status" value="1"/>
</dbReference>
<feature type="transmembrane region" description="Helical" evidence="5">
    <location>
        <begin position="216"/>
        <end position="241"/>
    </location>
</feature>
<feature type="transmembrane region" description="Helical" evidence="5">
    <location>
        <begin position="288"/>
        <end position="307"/>
    </location>
</feature>
<protein>
    <submittedName>
        <fullName evidence="6">C4-dicarboxylate ABC transporter</fullName>
    </submittedName>
</protein>
<evidence type="ECO:0000256" key="4">
    <source>
        <dbReference type="ARBA" id="ARBA00023136"/>
    </source>
</evidence>
<feature type="transmembrane region" description="Helical" evidence="5">
    <location>
        <begin position="40"/>
        <end position="59"/>
    </location>
</feature>
<dbReference type="Proteomes" id="UP000651977">
    <property type="component" value="Unassembled WGS sequence"/>
</dbReference>
<dbReference type="EMBL" id="BMDY01000010">
    <property type="protein sequence ID" value="GGB06614.1"/>
    <property type="molecule type" value="Genomic_DNA"/>
</dbReference>
<proteinExistence type="predicted"/>
<reference evidence="7" key="1">
    <citation type="journal article" date="2019" name="Int. J. Syst. Evol. Microbiol.">
        <title>The Global Catalogue of Microorganisms (GCM) 10K type strain sequencing project: providing services to taxonomists for standard genome sequencing and annotation.</title>
        <authorList>
            <consortium name="The Broad Institute Genomics Platform"/>
            <consortium name="The Broad Institute Genome Sequencing Center for Infectious Disease"/>
            <person name="Wu L."/>
            <person name="Ma J."/>
        </authorList>
    </citation>
    <scope>NUCLEOTIDE SEQUENCE [LARGE SCALE GENOMIC DNA]</scope>
    <source>
        <strain evidence="7">CGMCC 1.10131</strain>
    </source>
</reference>
<evidence type="ECO:0000313" key="7">
    <source>
        <dbReference type="Proteomes" id="UP000651977"/>
    </source>
</evidence>
<keyword evidence="3 5" id="KW-1133">Transmembrane helix</keyword>
<comment type="subcellular location">
    <subcellularLocation>
        <location evidence="1">Membrane</location>
        <topology evidence="1">Multi-pass membrane protein</topology>
    </subcellularLocation>
</comment>
<feature type="transmembrane region" description="Helical" evidence="5">
    <location>
        <begin position="71"/>
        <end position="92"/>
    </location>
</feature>
<evidence type="ECO:0000256" key="2">
    <source>
        <dbReference type="ARBA" id="ARBA00022692"/>
    </source>
</evidence>
<dbReference type="RefSeq" id="WP_055732527.1">
    <property type="nucleotide sequence ID" value="NZ_BMDY01000010.1"/>
</dbReference>
<name>A0ABQ1I1B8_9ALTE</name>
<feature type="transmembrane region" description="Helical" evidence="5">
    <location>
        <begin position="132"/>
        <end position="153"/>
    </location>
</feature>
<feature type="transmembrane region" description="Helical" evidence="5">
    <location>
        <begin position="191"/>
        <end position="210"/>
    </location>
</feature>
<dbReference type="InterPro" id="IPR004695">
    <property type="entry name" value="SLAC1/Mae1/Ssu1/TehA"/>
</dbReference>
<keyword evidence="2 5" id="KW-0812">Transmembrane</keyword>
<feature type="transmembrane region" description="Helical" evidence="5">
    <location>
        <begin position="7"/>
        <end position="28"/>
    </location>
</feature>
<dbReference type="InterPro" id="IPR038665">
    <property type="entry name" value="Voltage-dep_anion_channel_sf"/>
</dbReference>
<keyword evidence="4 5" id="KW-0472">Membrane</keyword>
<dbReference type="PANTHER" id="PTHR37955">
    <property type="entry name" value="TELLURITE RESISTANCE PROTEIN TEHA"/>
    <property type="match status" value="1"/>
</dbReference>
<evidence type="ECO:0000256" key="1">
    <source>
        <dbReference type="ARBA" id="ARBA00004141"/>
    </source>
</evidence>
<comment type="caution">
    <text evidence="6">The sequence shown here is derived from an EMBL/GenBank/DDBJ whole genome shotgun (WGS) entry which is preliminary data.</text>
</comment>
<keyword evidence="7" id="KW-1185">Reference proteome</keyword>